<dbReference type="AlphaFoldDB" id="A0ABC9Z556"/>
<comment type="caution">
    <text evidence="2">The sequence shown here is derived from an EMBL/GenBank/DDBJ whole genome shotgun (WGS) entry which is preliminary data.</text>
</comment>
<protein>
    <submittedName>
        <fullName evidence="2">Integrase</fullName>
    </submittedName>
</protein>
<dbReference type="Proteomes" id="UP000037179">
    <property type="component" value="Unassembled WGS sequence"/>
</dbReference>
<evidence type="ECO:0000256" key="1">
    <source>
        <dbReference type="SAM" id="MobiDB-lite"/>
    </source>
</evidence>
<name>A0ABC9Z556_9NOCA</name>
<accession>A0ABC9Z556</accession>
<organism evidence="2 3">
    <name type="scientific">Nocardia seriolae</name>
    <dbReference type="NCBI Taxonomy" id="37332"/>
    <lineage>
        <taxon>Bacteria</taxon>
        <taxon>Bacillati</taxon>
        <taxon>Actinomycetota</taxon>
        <taxon>Actinomycetes</taxon>
        <taxon>Mycobacteriales</taxon>
        <taxon>Nocardiaceae</taxon>
        <taxon>Nocardia</taxon>
    </lineage>
</organism>
<evidence type="ECO:0000313" key="3">
    <source>
        <dbReference type="Proteomes" id="UP000037179"/>
    </source>
</evidence>
<reference evidence="2 3" key="2">
    <citation type="journal article" date="2016" name="Genome Announc.">
        <title>Draft Genome Sequence of Erythromycin- and Oxytetracycline-Sensitive Nocardia seriolae Strain U-1 (NBRC 110359).</title>
        <authorList>
            <person name="Imajoh M."/>
            <person name="Sukeda M."/>
            <person name="Shimizu M."/>
            <person name="Yamane J."/>
            <person name="Ohnishi K."/>
            <person name="Oshima S."/>
        </authorList>
    </citation>
    <scope>NUCLEOTIDE SEQUENCE [LARGE SCALE GENOMIC DNA]</scope>
    <source>
        <strain evidence="2 3">U-1</strain>
    </source>
</reference>
<gene>
    <name evidence="2" type="ORF">NSK11_contig00167-0001</name>
</gene>
<feature type="non-terminal residue" evidence="2">
    <location>
        <position position="1"/>
    </location>
</feature>
<feature type="region of interest" description="Disordered" evidence="1">
    <location>
        <begin position="135"/>
        <end position="169"/>
    </location>
</feature>
<evidence type="ECO:0000313" key="2">
    <source>
        <dbReference type="EMBL" id="GAP32586.1"/>
    </source>
</evidence>
<sequence>STTLKGRLKELDAKEERLVDLAADDELPQDKIKARLRTIRAERANVEESLAAVGSELTVGVEVLSQALDLLSDPHRLYEEGTDAIRRHLNQAFYERFYLDIQGVGDDQLKEPFADLHHAAGTRQVCHHSPAAAIRPRRDRRNEKGGPTVPEVLSDPGSSKTALVELPGIEPGSSAASSGLLRVQFAMPLLGSLGHANKPR</sequence>
<reference evidence="3" key="1">
    <citation type="submission" date="2015-07" db="EMBL/GenBank/DDBJ databases">
        <title>Nocardia seriolae U-1 whole genome shotgun sequence.</title>
        <authorList>
            <person name="Imajoh M."/>
            <person name="Fukumoto Y."/>
            <person name="Sukeda M."/>
            <person name="Yamane J."/>
            <person name="Yamasaki K."/>
            <person name="Shimizu M."/>
            <person name="Ohnishi K."/>
            <person name="Oshima S."/>
        </authorList>
    </citation>
    <scope>NUCLEOTIDE SEQUENCE [LARGE SCALE GENOMIC DNA]</scope>
    <source>
        <strain evidence="3">U-1</strain>
    </source>
</reference>
<keyword evidence="3" id="KW-1185">Reference proteome</keyword>
<dbReference type="EMBL" id="BBYQ01000167">
    <property type="protein sequence ID" value="GAP32586.1"/>
    <property type="molecule type" value="Genomic_DNA"/>
</dbReference>
<proteinExistence type="predicted"/>